<dbReference type="PANTHER" id="PTHR34109">
    <property type="entry name" value="BNAUNNG04460D PROTEIN-RELATED"/>
    <property type="match status" value="1"/>
</dbReference>
<dbReference type="PROSITE" id="PS51819">
    <property type="entry name" value="VOC"/>
    <property type="match status" value="1"/>
</dbReference>
<gene>
    <name evidence="2" type="ORF">HPO_17851</name>
</gene>
<feature type="domain" description="VOC" evidence="1">
    <location>
        <begin position="15"/>
        <end position="140"/>
    </location>
</feature>
<dbReference type="Proteomes" id="UP000027100">
    <property type="component" value="Unassembled WGS sequence"/>
</dbReference>
<dbReference type="AlphaFoldDB" id="A0A062V4P3"/>
<dbReference type="eggNOG" id="COG2764">
    <property type="taxonomic scope" value="Bacteria"/>
</dbReference>
<comment type="caution">
    <text evidence="2">The sequence shown here is derived from an EMBL/GenBank/DDBJ whole genome shotgun (WGS) entry which is preliminary data.</text>
</comment>
<dbReference type="Pfam" id="PF00903">
    <property type="entry name" value="Glyoxalase"/>
    <property type="match status" value="1"/>
</dbReference>
<dbReference type="RefSeq" id="WP_206742185.1">
    <property type="nucleotide sequence ID" value="NZ_ARYM01000031.1"/>
</dbReference>
<dbReference type="PANTHER" id="PTHR34109:SF1">
    <property type="entry name" value="VOC DOMAIN-CONTAINING PROTEIN"/>
    <property type="match status" value="1"/>
</dbReference>
<evidence type="ECO:0000259" key="1">
    <source>
        <dbReference type="PROSITE" id="PS51819"/>
    </source>
</evidence>
<name>A0A062V4P3_9PROT</name>
<protein>
    <submittedName>
        <fullName evidence="2">Glyoxalase family protein</fullName>
    </submittedName>
</protein>
<dbReference type="EMBL" id="ARYM01000031">
    <property type="protein sequence ID" value="KCZ96887.1"/>
    <property type="molecule type" value="Genomic_DNA"/>
</dbReference>
<dbReference type="InterPro" id="IPR004360">
    <property type="entry name" value="Glyas_Fos-R_dOase_dom"/>
</dbReference>
<dbReference type="InterPro" id="IPR037523">
    <property type="entry name" value="VOC_core"/>
</dbReference>
<proteinExistence type="predicted"/>
<dbReference type="STRING" id="1280954.HPO_17851"/>
<sequence>MTARKPVAEIAAEMGIGLVTPHLTCERAGEAIEFYKAAFGAEEMMRLPGPDGRLLHAAIRLNGCMIMLNDAYPEMGGHSPKHYGGTAVVIHLMVDDVDAVATRAVKAGAKIVMPVEDQFWGDRYGVVEDPFGHHWSIATPIWPPKSPEEMQAAAKAAMDGMQ</sequence>
<dbReference type="PATRIC" id="fig|1280954.3.peg.3597"/>
<dbReference type="Gene3D" id="3.30.720.110">
    <property type="match status" value="1"/>
</dbReference>
<dbReference type="CDD" id="cd07246">
    <property type="entry name" value="VOC_like"/>
    <property type="match status" value="1"/>
</dbReference>
<accession>A0A062V4P3</accession>
<organism evidence="2 3">
    <name type="scientific">Hyphomonas polymorpha PS728</name>
    <dbReference type="NCBI Taxonomy" id="1280954"/>
    <lineage>
        <taxon>Bacteria</taxon>
        <taxon>Pseudomonadati</taxon>
        <taxon>Pseudomonadota</taxon>
        <taxon>Alphaproteobacteria</taxon>
        <taxon>Hyphomonadales</taxon>
        <taxon>Hyphomonadaceae</taxon>
        <taxon>Hyphomonas</taxon>
    </lineage>
</organism>
<dbReference type="InterPro" id="IPR029068">
    <property type="entry name" value="Glyas_Bleomycin-R_OHBP_Dase"/>
</dbReference>
<dbReference type="SUPFAM" id="SSF54593">
    <property type="entry name" value="Glyoxalase/Bleomycin resistance protein/Dihydroxybiphenyl dioxygenase"/>
    <property type="match status" value="1"/>
</dbReference>
<dbReference type="Gene3D" id="3.30.720.120">
    <property type="match status" value="1"/>
</dbReference>
<evidence type="ECO:0000313" key="3">
    <source>
        <dbReference type="Proteomes" id="UP000027100"/>
    </source>
</evidence>
<reference evidence="2 3" key="1">
    <citation type="journal article" date="2014" name="Antonie Van Leeuwenhoek">
        <title>Hyphomonas beringensis sp. nov. and Hyphomonas chukchiensis sp. nov., isolated from surface seawater of the Bering Sea and Chukchi Sea.</title>
        <authorList>
            <person name="Li C."/>
            <person name="Lai Q."/>
            <person name="Li G."/>
            <person name="Dong C."/>
            <person name="Wang J."/>
            <person name="Liao Y."/>
            <person name="Shao Z."/>
        </authorList>
    </citation>
    <scope>NUCLEOTIDE SEQUENCE [LARGE SCALE GENOMIC DNA]</scope>
    <source>
        <strain evidence="2 3">PS728</strain>
    </source>
</reference>
<keyword evidence="3" id="KW-1185">Reference proteome</keyword>
<evidence type="ECO:0000313" key="2">
    <source>
        <dbReference type="EMBL" id="KCZ96887.1"/>
    </source>
</evidence>